<dbReference type="EMBL" id="AJWZ01010890">
    <property type="protein sequence ID" value="EKC47165.1"/>
    <property type="molecule type" value="Genomic_DNA"/>
</dbReference>
<evidence type="ECO:0000256" key="1">
    <source>
        <dbReference type="SAM" id="Phobius"/>
    </source>
</evidence>
<keyword evidence="1" id="KW-1133">Transmembrane helix</keyword>
<keyword evidence="2" id="KW-0269">Exonuclease</keyword>
<keyword evidence="2" id="KW-0540">Nuclease</keyword>
<sequence>MNKVVKRILKIVGIAIAVIVVVLIGYIIYLYASYHRIEDNKKLKVESRIEQSKASEKLSTGKEYSALTYNIGFGAYTPDFSFFMDGGKSSWAKSKKSVISTVNGAGELVKSYDPDFALIEEVDLNSTRSYHVNEYS</sequence>
<feature type="transmembrane region" description="Helical" evidence="1">
    <location>
        <begin position="12"/>
        <end position="32"/>
    </location>
</feature>
<accession>K1S0C8</accession>
<name>K1S0C8_9ZZZZ</name>
<protein>
    <submittedName>
        <fullName evidence="2">Endonuclease/exonuclease/phosphatase family protein</fullName>
    </submittedName>
</protein>
<dbReference type="GO" id="GO:0004527">
    <property type="term" value="F:exonuclease activity"/>
    <property type="evidence" value="ECO:0007669"/>
    <property type="project" value="UniProtKB-KW"/>
</dbReference>
<organism evidence="2">
    <name type="scientific">human gut metagenome</name>
    <dbReference type="NCBI Taxonomy" id="408170"/>
    <lineage>
        <taxon>unclassified sequences</taxon>
        <taxon>metagenomes</taxon>
        <taxon>organismal metagenomes</taxon>
    </lineage>
</organism>
<keyword evidence="2" id="KW-0378">Hydrolase</keyword>
<gene>
    <name evidence="2" type="ORF">OBE_15841</name>
</gene>
<feature type="non-terminal residue" evidence="2">
    <location>
        <position position="136"/>
    </location>
</feature>
<reference evidence="2" key="1">
    <citation type="journal article" date="2013" name="Environ. Microbiol.">
        <title>Microbiota from the distal guts of lean and obese adolescents exhibit partial functional redundancy besides clear differences in community structure.</title>
        <authorList>
            <person name="Ferrer M."/>
            <person name="Ruiz A."/>
            <person name="Lanza F."/>
            <person name="Haange S.B."/>
            <person name="Oberbach A."/>
            <person name="Till H."/>
            <person name="Bargiela R."/>
            <person name="Campoy C."/>
            <person name="Segura M.T."/>
            <person name="Richter M."/>
            <person name="von Bergen M."/>
            <person name="Seifert J."/>
            <person name="Suarez A."/>
        </authorList>
    </citation>
    <scope>NUCLEOTIDE SEQUENCE</scope>
</reference>
<evidence type="ECO:0000313" key="2">
    <source>
        <dbReference type="EMBL" id="EKC47165.1"/>
    </source>
</evidence>
<proteinExistence type="predicted"/>
<dbReference type="AlphaFoldDB" id="K1S0C8"/>
<keyword evidence="1" id="KW-0472">Membrane</keyword>
<comment type="caution">
    <text evidence="2">The sequence shown here is derived from an EMBL/GenBank/DDBJ whole genome shotgun (WGS) entry which is preliminary data.</text>
</comment>
<dbReference type="GO" id="GO:0004519">
    <property type="term" value="F:endonuclease activity"/>
    <property type="evidence" value="ECO:0007669"/>
    <property type="project" value="UniProtKB-KW"/>
</dbReference>
<keyword evidence="2" id="KW-0255">Endonuclease</keyword>
<keyword evidence="1" id="KW-0812">Transmembrane</keyword>